<evidence type="ECO:0000259" key="14">
    <source>
        <dbReference type="SMART" id="SM00961"/>
    </source>
</evidence>
<dbReference type="SMART" id="SM00961">
    <property type="entry name" value="RuBisCO_small"/>
    <property type="match status" value="4"/>
</dbReference>
<evidence type="ECO:0000256" key="12">
    <source>
        <dbReference type="PIRSR" id="PIRSR037250-53"/>
    </source>
</evidence>
<dbReference type="GO" id="GO:0015977">
    <property type="term" value="P:carbon fixation"/>
    <property type="evidence" value="ECO:0007669"/>
    <property type="project" value="UniProtKB-KW"/>
</dbReference>
<feature type="domain" description="Ribulose bisphosphate carboxylase small subunit" evidence="14">
    <location>
        <begin position="233"/>
        <end position="326"/>
    </location>
</feature>
<feature type="region of interest" description="Disordered" evidence="13">
    <location>
        <begin position="441"/>
        <end position="478"/>
    </location>
</feature>
<name>A0A1Z3HK88_9CYAN</name>
<feature type="compositionally biased region" description="Low complexity" evidence="13">
    <location>
        <begin position="454"/>
        <end position="476"/>
    </location>
</feature>
<dbReference type="KEGG" id="hhg:XM38_016500"/>
<dbReference type="InterPro" id="IPR052265">
    <property type="entry name" value="Gamma-CA"/>
</dbReference>
<dbReference type="OrthoDB" id="9803036at2"/>
<dbReference type="EMBL" id="CP021983">
    <property type="protein sequence ID" value="ASC70705.1"/>
    <property type="molecule type" value="Genomic_DNA"/>
</dbReference>
<protein>
    <recommendedName>
        <fullName evidence="6">Carboxysome assembly protein CcmM</fullName>
    </recommendedName>
    <alternativeName>
        <fullName evidence="9">Carbon dioxide concentrating mechanism protein CcmM</fullName>
    </alternativeName>
</protein>
<evidence type="ECO:0000256" key="3">
    <source>
        <dbReference type="ARBA" id="ARBA00023300"/>
    </source>
</evidence>
<evidence type="ECO:0000256" key="6">
    <source>
        <dbReference type="ARBA" id="ARBA00023636"/>
    </source>
</evidence>
<keyword evidence="12" id="KW-1015">Disulfide bond</keyword>
<feature type="binding site" description="in other chain" evidence="11">
    <location>
        <position position="105"/>
    </location>
    <ligand>
        <name>Zn(2+)</name>
        <dbReference type="ChEBI" id="CHEBI:29105"/>
        <note>ligand shared between two neighboring subunits</note>
    </ligand>
</feature>
<dbReference type="GO" id="GO:0046872">
    <property type="term" value="F:metal ion binding"/>
    <property type="evidence" value="ECO:0007669"/>
    <property type="project" value="UniProtKB-KW"/>
</dbReference>
<evidence type="ECO:0000256" key="1">
    <source>
        <dbReference type="ARBA" id="ARBA00022531"/>
    </source>
</evidence>
<evidence type="ECO:0000256" key="13">
    <source>
        <dbReference type="SAM" id="MobiDB-lite"/>
    </source>
</evidence>
<evidence type="ECO:0000313" key="16">
    <source>
        <dbReference type="Proteomes" id="UP000191901"/>
    </source>
</evidence>
<dbReference type="Pfam" id="PF00101">
    <property type="entry name" value="RuBisCO_small"/>
    <property type="match status" value="4"/>
</dbReference>
<sequence>MVVRSTAAPSLSQELAEPNIHTRAYIHPFSQVIGDICIEADVYVAPGTSIRADEGAPFFIGEATTIQNGVVIHGLKQGRVLGEDQVPYSVWIGPRSCITHKVLIHGPAYIGEECFIGFRSTIFNARLGQGCIVMMHALVQDVEVPPGKFVPSGVTVTTQDEADRLPDVRATDLELAQEISGDNHGLRSRDFRSEQAFASQPVHSHHHYSSSKQVEGLSSKAQHSRHATNERDGLSTMQSQNLTPEIIQQVRQYLRQGYRIGTEHADVRRYRSNVWKTCAPIQSSRESEVLAALEGCMAEHSNEYVRMFGIDPQAKRRVAPVTIQRPDGKPVHLNGKATAVPAKGVANSRSGQAMAPGRLPAEVVSQVRQYLSQGYHIGTEHADARRYRSNVWKTCAPIQSSRESEVLAALEGCMAEHSNEYVRMFGIDPQAKRRVAPITIQRPDGKPIHLNGKGTAAPATSSATTSSGSSSGSAATRSVLPAEVVQQVRRHLSQGYRIGTEHADARRYRSNVWRTCAPIQSNRESEVLSALEQCLADHQGEYVRLFGIDPQANRRVAPVTIQRPGDEPMTPSSSPASVAPAAASPSAPDQTSNNGARASSSLGDELVQQVNQLINQGYRIGLEHADARRYRSGAWRSSPPLDGQRPNEVLSALTSRLQDYSGEYVRLVGIDPQAKRRVLETTIQRP</sequence>
<reference evidence="15 16" key="1">
    <citation type="journal article" date="2016" name="Biochim. Biophys. Acta">
        <title>Characterization of red-shifted phycobilisomes isolated from the chlorophyll f-containing cyanobacterium Halomicronema hongdechloris.</title>
        <authorList>
            <person name="Li Y."/>
            <person name="Lin Y."/>
            <person name="Garvey C.J."/>
            <person name="Birch D."/>
            <person name="Corkery R.W."/>
            <person name="Loughlin P.C."/>
            <person name="Scheer H."/>
            <person name="Willows R.D."/>
            <person name="Chen M."/>
        </authorList>
    </citation>
    <scope>NUCLEOTIDE SEQUENCE [LARGE SCALE GENOMIC DNA]</scope>
    <source>
        <strain evidence="15 16">C2206</strain>
    </source>
</reference>
<keyword evidence="1" id="KW-0602">Photosynthesis</keyword>
<feature type="compositionally biased region" description="Low complexity" evidence="13">
    <location>
        <begin position="571"/>
        <end position="588"/>
    </location>
</feature>
<feature type="domain" description="Ribulose bisphosphate carboxylase small subunit" evidence="14">
    <location>
        <begin position="350"/>
        <end position="443"/>
    </location>
</feature>
<dbReference type="Gene3D" id="3.30.190.10">
    <property type="entry name" value="Ribulose bisphosphate carboxylase, small subunit"/>
    <property type="match status" value="4"/>
</dbReference>
<evidence type="ECO:0000256" key="2">
    <source>
        <dbReference type="ARBA" id="ARBA00022737"/>
    </source>
</evidence>
<dbReference type="SUPFAM" id="SSF51161">
    <property type="entry name" value="Trimeric LpxA-like enzymes"/>
    <property type="match status" value="1"/>
</dbReference>
<evidence type="ECO:0000256" key="8">
    <source>
        <dbReference type="ARBA" id="ARBA00024446"/>
    </source>
</evidence>
<keyword evidence="11" id="KW-0862">Zinc</keyword>
<evidence type="ECO:0000313" key="15">
    <source>
        <dbReference type="EMBL" id="ASC70705.1"/>
    </source>
</evidence>
<evidence type="ECO:0000256" key="5">
    <source>
        <dbReference type="ARBA" id="ARBA00023595"/>
    </source>
</evidence>
<dbReference type="PANTHER" id="PTHR43360">
    <property type="entry name" value="CARBON DIOXIDE CONCENTRATING MECHANISM PROTEIN CCMM"/>
    <property type="match status" value="1"/>
</dbReference>
<keyword evidence="11" id="KW-0479">Metal-binding</keyword>
<dbReference type="GO" id="GO:0043886">
    <property type="term" value="F:structural constituent of carboxysome shell"/>
    <property type="evidence" value="ECO:0007669"/>
    <property type="project" value="InterPro"/>
</dbReference>
<dbReference type="Gene3D" id="2.160.10.10">
    <property type="entry name" value="Hexapeptide repeat proteins"/>
    <property type="match status" value="1"/>
</dbReference>
<dbReference type="InterPro" id="IPR047223">
    <property type="entry name" value="CA_gamma_LbH"/>
</dbReference>
<feature type="binding site" evidence="11">
    <location>
        <position position="100"/>
    </location>
    <ligand>
        <name>Zn(2+)</name>
        <dbReference type="ChEBI" id="CHEBI:29105"/>
        <note>ligand shared between two neighboring subunits</note>
    </ligand>
</feature>
<evidence type="ECO:0000256" key="10">
    <source>
        <dbReference type="PIRSR" id="PIRSR037250-50"/>
    </source>
</evidence>
<evidence type="ECO:0000256" key="9">
    <source>
        <dbReference type="ARBA" id="ARBA00030397"/>
    </source>
</evidence>
<organism evidence="15 16">
    <name type="scientific">Halomicronema hongdechloris C2206</name>
    <dbReference type="NCBI Taxonomy" id="1641165"/>
    <lineage>
        <taxon>Bacteria</taxon>
        <taxon>Bacillati</taxon>
        <taxon>Cyanobacteriota</taxon>
        <taxon>Cyanophyceae</taxon>
        <taxon>Nodosilineales</taxon>
        <taxon>Nodosilineaceae</taxon>
        <taxon>Halomicronema</taxon>
    </lineage>
</organism>
<dbReference type="CDD" id="cd00710">
    <property type="entry name" value="LbH_gamma_CA"/>
    <property type="match status" value="1"/>
</dbReference>
<dbReference type="InterPro" id="IPR017156">
    <property type="entry name" value="CcmM"/>
</dbReference>
<feature type="domain" description="Ribulose bisphosphate carboxylase small subunit" evidence="14">
    <location>
        <begin position="594"/>
        <end position="686"/>
    </location>
</feature>
<dbReference type="InterPro" id="IPR011004">
    <property type="entry name" value="Trimer_LpxA-like_sf"/>
</dbReference>
<keyword evidence="2" id="KW-0677">Repeat</keyword>
<dbReference type="STRING" id="1641165.XM38_03875"/>
<accession>A0A1Z3HK88</accession>
<keyword evidence="7" id="KW-1282">Carboxysome</keyword>
<dbReference type="InterPro" id="IPR000894">
    <property type="entry name" value="RuBisCO_ssu_dom"/>
</dbReference>
<dbReference type="PANTHER" id="PTHR43360:SF1">
    <property type="entry name" value="CARBOXYSOME ASSEMBLY PROTEIN CCMM"/>
    <property type="match status" value="1"/>
</dbReference>
<evidence type="ECO:0000256" key="4">
    <source>
        <dbReference type="ARBA" id="ARBA00023587"/>
    </source>
</evidence>
<evidence type="ECO:0000256" key="7">
    <source>
        <dbReference type="ARBA" id="ARBA00023669"/>
    </source>
</evidence>
<feature type="active site" description="Proton donor/acceptor" evidence="10">
    <location>
        <position position="54"/>
    </location>
</feature>
<evidence type="ECO:0000256" key="11">
    <source>
        <dbReference type="PIRSR" id="PIRSR037250-51"/>
    </source>
</evidence>
<feature type="domain" description="Ribulose bisphosphate carboxylase small subunit" evidence="14">
    <location>
        <begin position="470"/>
        <end position="564"/>
    </location>
</feature>
<dbReference type="SUPFAM" id="SSF55239">
    <property type="entry name" value="RuBisCO, small subunit"/>
    <property type="match status" value="4"/>
</dbReference>
<dbReference type="GO" id="GO:0015979">
    <property type="term" value="P:photosynthesis"/>
    <property type="evidence" value="ECO:0007669"/>
    <property type="project" value="UniProtKB-KW"/>
</dbReference>
<comment type="similarity">
    <text evidence="5">Belongs to the gamma-class carbonic anhydrase family.</text>
</comment>
<keyword evidence="3" id="KW-0120">Carbon dioxide fixation</keyword>
<keyword evidence="8" id="KW-1283">Bacterial microcompartment</keyword>
<feature type="disulfide bond" evidence="12">
    <location>
        <begin position="395"/>
        <end position="413"/>
    </location>
</feature>
<dbReference type="PIRSF" id="PIRSF037250">
    <property type="entry name" value="CcmM"/>
    <property type="match status" value="1"/>
</dbReference>
<feature type="binding site" description="in other chain" evidence="11">
    <location>
        <position position="73"/>
    </location>
    <ligand>
        <name>Zn(2+)</name>
        <dbReference type="ChEBI" id="CHEBI:29105"/>
        <note>ligand shared between two neighboring subunits</note>
    </ligand>
</feature>
<proteinExistence type="inferred from homology"/>
<comment type="subcellular location">
    <subcellularLocation>
        <location evidence="4">Carboxysome</location>
    </subcellularLocation>
</comment>
<feature type="compositionally biased region" description="Polar residues" evidence="13">
    <location>
        <begin position="589"/>
        <end position="602"/>
    </location>
</feature>
<feature type="region of interest" description="Disordered" evidence="13">
    <location>
        <begin position="195"/>
        <end position="241"/>
    </location>
</feature>
<keyword evidence="16" id="KW-1185">Reference proteome</keyword>
<dbReference type="GO" id="GO:0031470">
    <property type="term" value="C:carboxysome"/>
    <property type="evidence" value="ECO:0007669"/>
    <property type="project" value="UniProtKB-SubCell"/>
</dbReference>
<feature type="disulfide bond" evidence="12">
    <location>
        <begin position="278"/>
        <end position="296"/>
    </location>
</feature>
<dbReference type="RefSeq" id="WP_088429462.1">
    <property type="nucleotide sequence ID" value="NZ_CP021983.2"/>
</dbReference>
<gene>
    <name evidence="15" type="primary">ccmM_1</name>
    <name evidence="15" type="ORF">XM38_016500</name>
</gene>
<feature type="region of interest" description="Disordered" evidence="13">
    <location>
        <begin position="562"/>
        <end position="602"/>
    </location>
</feature>
<dbReference type="InterPro" id="IPR036385">
    <property type="entry name" value="RuBisCO_ssu_sf"/>
</dbReference>
<dbReference type="AlphaFoldDB" id="A0A1Z3HK88"/>
<dbReference type="CDD" id="cd00307">
    <property type="entry name" value="RuBisCO_small_like"/>
    <property type="match status" value="4"/>
</dbReference>
<dbReference type="Proteomes" id="UP000191901">
    <property type="component" value="Chromosome"/>
</dbReference>